<evidence type="ECO:0000313" key="1">
    <source>
        <dbReference type="EMBL" id="RUO43006.1"/>
    </source>
</evidence>
<comment type="caution">
    <text evidence="1">The sequence shown here is derived from an EMBL/GenBank/DDBJ whole genome shotgun (WGS) entry which is preliminary data.</text>
</comment>
<dbReference type="PIRSF" id="PIRSF028687">
    <property type="entry name" value="UCP028687"/>
    <property type="match status" value="1"/>
</dbReference>
<dbReference type="RefSeq" id="WP_126757222.1">
    <property type="nucleotide sequence ID" value="NZ_PIPQ01000002.1"/>
</dbReference>
<keyword evidence="1" id="KW-0282">Flagellum</keyword>
<protein>
    <submittedName>
        <fullName evidence="1">Flagellar biosynthesis protein FlgP</fullName>
    </submittedName>
</protein>
<proteinExistence type="predicted"/>
<gene>
    <name evidence="1" type="ORF">CWE15_06280</name>
</gene>
<sequence>MAKLFVRHPLQGIACAAFLLGAVGCTSMERHIEYQTIAPDEYPVITATGYAPVASQQGDTEATRILQAMRASRLEAYRELAEQVQGAYLTGETRVADMMLQSDQFRSEVTGLIRGAEVVRSYPVGEYYATELKVDFERLHNVYISTAQPTKLKSIHFY</sequence>
<reference evidence="1 2" key="1">
    <citation type="journal article" date="2011" name="Front. Microbiol.">
        <title>Genomic signatures of strain selection and enhancement in Bacillus atrophaeus var. globigii, a historical biowarfare simulant.</title>
        <authorList>
            <person name="Gibbons H.S."/>
            <person name="Broomall S.M."/>
            <person name="McNew L.A."/>
            <person name="Daligault H."/>
            <person name="Chapman C."/>
            <person name="Bruce D."/>
            <person name="Karavis M."/>
            <person name="Krepps M."/>
            <person name="McGregor P.A."/>
            <person name="Hong C."/>
            <person name="Park K.H."/>
            <person name="Akmal A."/>
            <person name="Feldman A."/>
            <person name="Lin J.S."/>
            <person name="Chang W.E."/>
            <person name="Higgs B.W."/>
            <person name="Demirev P."/>
            <person name="Lindquist J."/>
            <person name="Liem A."/>
            <person name="Fochler E."/>
            <person name="Read T.D."/>
            <person name="Tapia R."/>
            <person name="Johnson S."/>
            <person name="Bishop-Lilly K.A."/>
            <person name="Detter C."/>
            <person name="Han C."/>
            <person name="Sozhamannan S."/>
            <person name="Rosenzweig C.N."/>
            <person name="Skowronski E.W."/>
        </authorList>
    </citation>
    <scope>NUCLEOTIDE SEQUENCE [LARGE SCALE GENOMIC DNA]</scope>
    <source>
        <strain evidence="1 2">AIT1</strain>
    </source>
</reference>
<dbReference type="AlphaFoldDB" id="A0A432X866"/>
<evidence type="ECO:0000313" key="2">
    <source>
        <dbReference type="Proteomes" id="UP000286976"/>
    </source>
</evidence>
<organism evidence="1 2">
    <name type="scientific">Aliidiomarina taiwanensis</name>
    <dbReference type="NCBI Taxonomy" id="946228"/>
    <lineage>
        <taxon>Bacteria</taxon>
        <taxon>Pseudomonadati</taxon>
        <taxon>Pseudomonadota</taxon>
        <taxon>Gammaproteobacteria</taxon>
        <taxon>Alteromonadales</taxon>
        <taxon>Idiomarinaceae</taxon>
        <taxon>Aliidiomarina</taxon>
    </lineage>
</organism>
<dbReference type="PROSITE" id="PS51257">
    <property type="entry name" value="PROKAR_LIPOPROTEIN"/>
    <property type="match status" value="1"/>
</dbReference>
<keyword evidence="1" id="KW-0966">Cell projection</keyword>
<dbReference type="EMBL" id="PIPQ01000002">
    <property type="protein sequence ID" value="RUO43006.1"/>
    <property type="molecule type" value="Genomic_DNA"/>
</dbReference>
<name>A0A432X866_9GAMM</name>
<dbReference type="OrthoDB" id="7348506at2"/>
<dbReference type="InterPro" id="IPR007293">
    <property type="entry name" value="FlgP"/>
</dbReference>
<dbReference type="Proteomes" id="UP000286976">
    <property type="component" value="Unassembled WGS sequence"/>
</dbReference>
<accession>A0A432X866</accession>
<keyword evidence="1" id="KW-0969">Cilium</keyword>
<keyword evidence="2" id="KW-1185">Reference proteome</keyword>